<reference evidence="1 2" key="1">
    <citation type="journal article" date="2019" name="Int. J. Syst. Evol. Microbiol.">
        <title>The Global Catalogue of Microorganisms (GCM) 10K type strain sequencing project: providing services to taxonomists for standard genome sequencing and annotation.</title>
        <authorList>
            <consortium name="The Broad Institute Genomics Platform"/>
            <consortium name="The Broad Institute Genome Sequencing Center for Infectious Disease"/>
            <person name="Wu L."/>
            <person name="Ma J."/>
        </authorList>
    </citation>
    <scope>NUCLEOTIDE SEQUENCE [LARGE SCALE GENOMIC DNA]</scope>
    <source>
        <strain evidence="1 2">JCM 6833</strain>
    </source>
</reference>
<organism evidence="1 2">
    <name type="scientific">Actinomadura fulvescens</name>
    <dbReference type="NCBI Taxonomy" id="46160"/>
    <lineage>
        <taxon>Bacteria</taxon>
        <taxon>Bacillati</taxon>
        <taxon>Actinomycetota</taxon>
        <taxon>Actinomycetes</taxon>
        <taxon>Streptosporangiales</taxon>
        <taxon>Thermomonosporaceae</taxon>
        <taxon>Actinomadura</taxon>
    </lineage>
</organism>
<evidence type="ECO:0000313" key="2">
    <source>
        <dbReference type="Proteomes" id="UP001501509"/>
    </source>
</evidence>
<gene>
    <name evidence="1" type="ORF">GCM10010411_75130</name>
</gene>
<dbReference type="Proteomes" id="UP001501509">
    <property type="component" value="Unassembled WGS sequence"/>
</dbReference>
<comment type="caution">
    <text evidence="1">The sequence shown here is derived from an EMBL/GenBank/DDBJ whole genome shotgun (WGS) entry which is preliminary data.</text>
</comment>
<evidence type="ECO:0000313" key="1">
    <source>
        <dbReference type="EMBL" id="GAA2627051.1"/>
    </source>
</evidence>
<accession>A0ABN3QI00</accession>
<protein>
    <submittedName>
        <fullName evidence="1">Uncharacterized protein</fullName>
    </submittedName>
</protein>
<sequence length="128" mass="14489">MTDRWDCYLFTPHRRPWDSDLTHILVELHHPSAERDATAWAAQDFASKKKGYPGADGWTPTTLGDEALRSPDVDQTYVLFRVQNVTVVVSAALGDEDKAENPKLLAEQGRRAWRVATDLARSLTKLRQ</sequence>
<proteinExistence type="predicted"/>
<name>A0ABN3QI00_9ACTN</name>
<dbReference type="EMBL" id="BAAATD010000013">
    <property type="protein sequence ID" value="GAA2627051.1"/>
    <property type="molecule type" value="Genomic_DNA"/>
</dbReference>
<keyword evidence="2" id="KW-1185">Reference proteome</keyword>